<feature type="transmembrane region" description="Helical" evidence="9">
    <location>
        <begin position="56"/>
        <end position="80"/>
    </location>
</feature>
<protein>
    <submittedName>
        <fullName evidence="10">Porin</fullName>
    </submittedName>
</protein>
<reference evidence="10 11" key="1">
    <citation type="submission" date="2016-03" db="EMBL/GenBank/DDBJ databases">
        <title>Acetic acid bacteria sequencing.</title>
        <authorList>
            <person name="Brandt J."/>
            <person name="Jakob F."/>
            <person name="Vogel R.F."/>
        </authorList>
    </citation>
    <scope>NUCLEOTIDE SEQUENCE [LARGE SCALE GENOMIC DNA]</scope>
    <source>
        <strain evidence="10 11">NBRC 101099</strain>
    </source>
</reference>
<dbReference type="SUPFAM" id="SSF81338">
    <property type="entry name" value="Aquaporin-like"/>
    <property type="match status" value="1"/>
</dbReference>
<dbReference type="GO" id="GO:0015250">
    <property type="term" value="F:water channel activity"/>
    <property type="evidence" value="ECO:0007669"/>
    <property type="project" value="TreeGrafter"/>
</dbReference>
<evidence type="ECO:0000256" key="2">
    <source>
        <dbReference type="ARBA" id="ARBA00006175"/>
    </source>
</evidence>
<gene>
    <name evidence="10" type="ORF">A0U93_05475</name>
</gene>
<keyword evidence="5 8" id="KW-0812">Transmembrane</keyword>
<evidence type="ECO:0000256" key="9">
    <source>
        <dbReference type="SAM" id="Phobius"/>
    </source>
</evidence>
<dbReference type="OrthoDB" id="9807293at2"/>
<evidence type="ECO:0000313" key="10">
    <source>
        <dbReference type="EMBL" id="AQS87477.1"/>
    </source>
</evidence>
<dbReference type="AlphaFoldDB" id="A0A1U9KNV0"/>
<dbReference type="Pfam" id="PF00230">
    <property type="entry name" value="MIP"/>
    <property type="match status" value="1"/>
</dbReference>
<sequence>MNNDLEDADDRHHRHFRFHPPHVRLPHIHWPHFHIHFHDRPLAGAPHPDRPLHWRLYFCEAIATAVLMIVGLSCVILLSAPDTWLGQAMAELPHLQSALCGLCFGLAGTLAAMTPFGRVSGAHLNPSVTLAFMLSRKIVWVDALGYAVAQIVGAFGGTFFVYGLGRLFAPWRLLARDAHYGATLPYTGLSVFYALASEACVTALLVGMLYWLAAHPRFRRVTPWIGGLFFFLMNPLTAWLSGNSVNFARSLAPALFAGAWPGLWIYLVGPFIGSSLAVLIIQSNLLGKIHLLEARLINFGHHGRVPHLDDPDFRHAAPDHYHAYRSHLDDIMAQRGQAANPIAGAAAPAKD</sequence>
<evidence type="ECO:0000256" key="4">
    <source>
        <dbReference type="ARBA" id="ARBA00022475"/>
    </source>
</evidence>
<evidence type="ECO:0000256" key="6">
    <source>
        <dbReference type="ARBA" id="ARBA00022989"/>
    </source>
</evidence>
<dbReference type="InterPro" id="IPR022357">
    <property type="entry name" value="MIP_CS"/>
</dbReference>
<feature type="transmembrane region" description="Helical" evidence="9">
    <location>
        <begin position="95"/>
        <end position="117"/>
    </location>
</feature>
<dbReference type="PROSITE" id="PS00221">
    <property type="entry name" value="MIP"/>
    <property type="match status" value="1"/>
</dbReference>
<proteinExistence type="inferred from homology"/>
<name>A0A1U9KNV0_9PROT</name>
<organism evidence="10 11">
    <name type="scientific">Neoasaia chiangmaiensis</name>
    <dbReference type="NCBI Taxonomy" id="320497"/>
    <lineage>
        <taxon>Bacteria</taxon>
        <taxon>Pseudomonadati</taxon>
        <taxon>Pseudomonadota</taxon>
        <taxon>Alphaproteobacteria</taxon>
        <taxon>Acetobacterales</taxon>
        <taxon>Acetobacteraceae</taxon>
        <taxon>Neoasaia</taxon>
    </lineage>
</organism>
<dbReference type="PANTHER" id="PTHR19139:SF199">
    <property type="entry name" value="MIP17260P"/>
    <property type="match status" value="1"/>
</dbReference>
<dbReference type="PANTHER" id="PTHR19139">
    <property type="entry name" value="AQUAPORIN TRANSPORTER"/>
    <property type="match status" value="1"/>
</dbReference>
<feature type="transmembrane region" description="Helical" evidence="9">
    <location>
        <begin position="262"/>
        <end position="281"/>
    </location>
</feature>
<evidence type="ECO:0000256" key="1">
    <source>
        <dbReference type="ARBA" id="ARBA00004651"/>
    </source>
</evidence>
<evidence type="ECO:0000313" key="11">
    <source>
        <dbReference type="Proteomes" id="UP000188604"/>
    </source>
</evidence>
<feature type="transmembrane region" description="Helical" evidence="9">
    <location>
        <begin position="191"/>
        <end position="212"/>
    </location>
</feature>
<evidence type="ECO:0000256" key="5">
    <source>
        <dbReference type="ARBA" id="ARBA00022692"/>
    </source>
</evidence>
<keyword evidence="11" id="KW-1185">Reference proteome</keyword>
<dbReference type="PRINTS" id="PR00783">
    <property type="entry name" value="MINTRINSICP"/>
</dbReference>
<dbReference type="KEGG" id="nch:A0U93_05475"/>
<dbReference type="GO" id="GO:0005886">
    <property type="term" value="C:plasma membrane"/>
    <property type="evidence" value="ECO:0007669"/>
    <property type="project" value="UniProtKB-SubCell"/>
</dbReference>
<keyword evidence="3 8" id="KW-0813">Transport</keyword>
<comment type="subcellular location">
    <subcellularLocation>
        <location evidence="1">Cell membrane</location>
        <topology evidence="1">Multi-pass membrane protein</topology>
    </subcellularLocation>
</comment>
<dbReference type="STRING" id="320497.A0U93_05475"/>
<feature type="transmembrane region" description="Helical" evidence="9">
    <location>
        <begin position="138"/>
        <end position="164"/>
    </location>
</feature>
<evidence type="ECO:0000256" key="7">
    <source>
        <dbReference type="ARBA" id="ARBA00023136"/>
    </source>
</evidence>
<dbReference type="Proteomes" id="UP000188604">
    <property type="component" value="Chromosome"/>
</dbReference>
<feature type="transmembrane region" description="Helical" evidence="9">
    <location>
        <begin position="224"/>
        <end position="242"/>
    </location>
</feature>
<keyword evidence="7 9" id="KW-0472">Membrane</keyword>
<comment type="similarity">
    <text evidence="2 8">Belongs to the MIP/aquaporin (TC 1.A.8) family.</text>
</comment>
<dbReference type="InterPro" id="IPR034294">
    <property type="entry name" value="Aquaporin_transptr"/>
</dbReference>
<keyword evidence="6 9" id="KW-1133">Transmembrane helix</keyword>
<dbReference type="EMBL" id="CP014691">
    <property type="protein sequence ID" value="AQS87477.1"/>
    <property type="molecule type" value="Genomic_DNA"/>
</dbReference>
<dbReference type="Gene3D" id="1.20.1080.10">
    <property type="entry name" value="Glycerol uptake facilitator protein"/>
    <property type="match status" value="1"/>
</dbReference>
<dbReference type="InterPro" id="IPR023271">
    <property type="entry name" value="Aquaporin-like"/>
</dbReference>
<evidence type="ECO:0000256" key="8">
    <source>
        <dbReference type="RuleBase" id="RU000477"/>
    </source>
</evidence>
<dbReference type="InterPro" id="IPR000425">
    <property type="entry name" value="MIP"/>
</dbReference>
<evidence type="ECO:0000256" key="3">
    <source>
        <dbReference type="ARBA" id="ARBA00022448"/>
    </source>
</evidence>
<keyword evidence="4" id="KW-1003">Cell membrane</keyword>
<accession>A0A1U9KNV0</accession>